<protein>
    <submittedName>
        <fullName evidence="1">Uncharacterized protein</fullName>
    </submittedName>
</protein>
<sequence length="90" mass="9961">MGKGYRQSCGEGKYLSKNSWILHDETVSLFPALQNEGTLALKPDFIMILVARTVESLPWERLIIGEPFAVRSSGYVDEGDVYPGKGGLRT</sequence>
<name>A0A3P3XN76_9SPIR</name>
<organism evidence="1">
    <name type="scientific">uncultured spirochete</name>
    <dbReference type="NCBI Taxonomy" id="156406"/>
    <lineage>
        <taxon>Bacteria</taxon>
        <taxon>Pseudomonadati</taxon>
        <taxon>Spirochaetota</taxon>
        <taxon>Spirochaetia</taxon>
        <taxon>Spirochaetales</taxon>
        <taxon>environmental samples</taxon>
    </lineage>
</organism>
<dbReference type="EMBL" id="FWDO01000003">
    <property type="protein sequence ID" value="SLM17373.1"/>
    <property type="molecule type" value="Genomic_DNA"/>
</dbReference>
<accession>A0A3P3XN76</accession>
<proteinExistence type="predicted"/>
<gene>
    <name evidence="1" type="ORF">SPIRO4BDMA_30010</name>
</gene>
<evidence type="ECO:0000313" key="1">
    <source>
        <dbReference type="EMBL" id="SLM17373.1"/>
    </source>
</evidence>
<dbReference type="AlphaFoldDB" id="A0A3P3XN76"/>
<reference evidence="1" key="1">
    <citation type="submission" date="2017-02" db="EMBL/GenBank/DDBJ databases">
        <authorList>
            <person name="Regsiter A."/>
            <person name="William W."/>
        </authorList>
    </citation>
    <scope>NUCLEOTIDE SEQUENCE</scope>
    <source>
        <strain evidence="1">BdmA 4</strain>
    </source>
</reference>